<reference evidence="9" key="1">
    <citation type="journal article" date="2020" name="Nat. Commun.">
        <title>Genome assembly of wild tea tree DASZ reveals pedigree and selection history of tea varieties.</title>
        <authorList>
            <person name="Zhang W."/>
            <person name="Zhang Y."/>
            <person name="Qiu H."/>
            <person name="Guo Y."/>
            <person name="Wan H."/>
            <person name="Zhang X."/>
            <person name="Scossa F."/>
            <person name="Alseekh S."/>
            <person name="Zhang Q."/>
            <person name="Wang P."/>
            <person name="Xu L."/>
            <person name="Schmidt M.H."/>
            <person name="Jia X."/>
            <person name="Li D."/>
            <person name="Zhu A."/>
            <person name="Guo F."/>
            <person name="Chen W."/>
            <person name="Ni D."/>
            <person name="Usadel B."/>
            <person name="Fernie A.R."/>
            <person name="Wen W."/>
        </authorList>
    </citation>
    <scope>NUCLEOTIDE SEQUENCE [LARGE SCALE GENOMIC DNA]</scope>
    <source>
        <strain evidence="9">cv. G240</strain>
    </source>
</reference>
<gene>
    <name evidence="8" type="ORF">HYC85_018024</name>
</gene>
<dbReference type="PANTHER" id="PTHR45650:SF3">
    <property type="entry name" value="OS01G0748500 PROTEIN"/>
    <property type="match status" value="1"/>
</dbReference>
<evidence type="ECO:0000256" key="6">
    <source>
        <dbReference type="ARBA" id="ARBA00022963"/>
    </source>
</evidence>
<reference evidence="8 9" key="2">
    <citation type="submission" date="2020-07" db="EMBL/GenBank/DDBJ databases">
        <title>Genome assembly of wild tea tree DASZ reveals pedigree and selection history of tea varieties.</title>
        <authorList>
            <person name="Zhang W."/>
        </authorList>
    </citation>
    <scope>NUCLEOTIDE SEQUENCE [LARGE SCALE GENOMIC DNA]</scope>
    <source>
        <strain evidence="9">cv. G240</strain>
        <tissue evidence="8">Leaf</tissue>
    </source>
</reference>
<dbReference type="InterPro" id="IPR001087">
    <property type="entry name" value="GDSL"/>
</dbReference>
<evidence type="ECO:0000256" key="1">
    <source>
        <dbReference type="ARBA" id="ARBA00004613"/>
    </source>
</evidence>
<evidence type="ECO:0000256" key="4">
    <source>
        <dbReference type="ARBA" id="ARBA00022729"/>
    </source>
</evidence>
<dbReference type="GO" id="GO:0016788">
    <property type="term" value="F:hydrolase activity, acting on ester bonds"/>
    <property type="evidence" value="ECO:0007669"/>
    <property type="project" value="InterPro"/>
</dbReference>
<dbReference type="Gene3D" id="3.40.50.1110">
    <property type="entry name" value="SGNH hydrolase"/>
    <property type="match status" value="1"/>
</dbReference>
<dbReference type="GO" id="GO:0005576">
    <property type="term" value="C:extracellular region"/>
    <property type="evidence" value="ECO:0007669"/>
    <property type="project" value="UniProtKB-SubCell"/>
</dbReference>
<comment type="similarity">
    <text evidence="2">Belongs to the 'GDSL' lipolytic enzyme family.</text>
</comment>
<dbReference type="Proteomes" id="UP000593564">
    <property type="component" value="Unassembled WGS sequence"/>
</dbReference>
<keyword evidence="7" id="KW-0443">Lipid metabolism</keyword>
<name>A0A7J7GU12_CAMSI</name>
<organism evidence="8 9">
    <name type="scientific">Camellia sinensis</name>
    <name type="common">Tea plant</name>
    <name type="synonym">Thea sinensis</name>
    <dbReference type="NCBI Taxonomy" id="4442"/>
    <lineage>
        <taxon>Eukaryota</taxon>
        <taxon>Viridiplantae</taxon>
        <taxon>Streptophyta</taxon>
        <taxon>Embryophyta</taxon>
        <taxon>Tracheophyta</taxon>
        <taxon>Spermatophyta</taxon>
        <taxon>Magnoliopsida</taxon>
        <taxon>eudicotyledons</taxon>
        <taxon>Gunneridae</taxon>
        <taxon>Pentapetalae</taxon>
        <taxon>asterids</taxon>
        <taxon>Ericales</taxon>
        <taxon>Theaceae</taxon>
        <taxon>Camellia</taxon>
    </lineage>
</organism>
<evidence type="ECO:0000313" key="9">
    <source>
        <dbReference type="Proteomes" id="UP000593564"/>
    </source>
</evidence>
<evidence type="ECO:0000256" key="7">
    <source>
        <dbReference type="ARBA" id="ARBA00023098"/>
    </source>
</evidence>
<evidence type="ECO:0000256" key="5">
    <source>
        <dbReference type="ARBA" id="ARBA00022801"/>
    </source>
</evidence>
<protein>
    <submittedName>
        <fullName evidence="8">Uncharacterized protein</fullName>
    </submittedName>
</protein>
<dbReference type="GO" id="GO:0016042">
    <property type="term" value="P:lipid catabolic process"/>
    <property type="evidence" value="ECO:0007669"/>
    <property type="project" value="UniProtKB-KW"/>
</dbReference>
<keyword evidence="3" id="KW-0964">Secreted</keyword>
<evidence type="ECO:0000256" key="3">
    <source>
        <dbReference type="ARBA" id="ARBA00022525"/>
    </source>
</evidence>
<dbReference type="PANTHER" id="PTHR45650">
    <property type="entry name" value="GDSL-LIKE LIPASE/ACYLHYDROLASE-RELATED"/>
    <property type="match status" value="1"/>
</dbReference>
<keyword evidence="9" id="KW-1185">Reference proteome</keyword>
<comment type="caution">
    <text evidence="8">The sequence shown here is derived from an EMBL/GenBank/DDBJ whole genome shotgun (WGS) entry which is preliminary data.</text>
</comment>
<keyword evidence="5" id="KW-0378">Hydrolase</keyword>
<proteinExistence type="inferred from homology"/>
<dbReference type="InterPro" id="IPR051238">
    <property type="entry name" value="GDSL_esterase/lipase"/>
</dbReference>
<keyword evidence="6" id="KW-0442">Lipid degradation</keyword>
<keyword evidence="4" id="KW-0732">Signal</keyword>
<dbReference type="AlphaFoldDB" id="A0A7J7GU12"/>
<sequence>MSLGRPQSFKLTTSNHLGSINTLSILLHLSFASELHQMSFTTPNFLKRLNKPLGFNELGYSIIENFHVQTITFHISNQGDRINMNNQLLNHQTIVSRIATLLGGEEVTANYLSKCIYSIGMGSNDYINNYLSSEYYPTSRLYTPKQYASALIEEYSQQLRVGIFFEMTLYKLGEKKMAIFALGLIG</sequence>
<comment type="subcellular location">
    <subcellularLocation>
        <location evidence="1">Secreted</location>
    </subcellularLocation>
</comment>
<dbReference type="InterPro" id="IPR036514">
    <property type="entry name" value="SGNH_hydro_sf"/>
</dbReference>
<dbReference type="Pfam" id="PF00657">
    <property type="entry name" value="Lipase_GDSL"/>
    <property type="match status" value="1"/>
</dbReference>
<dbReference type="EMBL" id="JACBKZ010000008">
    <property type="protein sequence ID" value="KAF5943947.1"/>
    <property type="molecule type" value="Genomic_DNA"/>
</dbReference>
<evidence type="ECO:0000256" key="2">
    <source>
        <dbReference type="ARBA" id="ARBA00008668"/>
    </source>
</evidence>
<evidence type="ECO:0000313" key="8">
    <source>
        <dbReference type="EMBL" id="KAF5943947.1"/>
    </source>
</evidence>
<accession>A0A7J7GU12</accession>